<dbReference type="EMBL" id="CAKOAT010360709">
    <property type="protein sequence ID" value="CAH8363437.1"/>
    <property type="molecule type" value="Genomic_DNA"/>
</dbReference>
<name>A0ABC8KXS6_ERUVS</name>
<comment type="caution">
    <text evidence="2">The sequence shown here is derived from an EMBL/GenBank/DDBJ whole genome shotgun (WGS) entry which is preliminary data.</text>
</comment>
<proteinExistence type="predicted"/>
<dbReference type="PANTHER" id="PTHR34682">
    <property type="entry name" value="AT HOOK MOTIF-CONTAINING PROTEIN"/>
    <property type="match status" value="1"/>
</dbReference>
<feature type="region of interest" description="Disordered" evidence="1">
    <location>
        <begin position="1"/>
        <end position="50"/>
    </location>
</feature>
<protein>
    <submittedName>
        <fullName evidence="2">Uncharacterized protein</fullName>
    </submittedName>
</protein>
<evidence type="ECO:0000313" key="3">
    <source>
        <dbReference type="Proteomes" id="UP001642260"/>
    </source>
</evidence>
<dbReference type="Proteomes" id="UP001642260">
    <property type="component" value="Unassembled WGS sequence"/>
</dbReference>
<organism evidence="2 3">
    <name type="scientific">Eruca vesicaria subsp. sativa</name>
    <name type="common">Garden rocket</name>
    <name type="synonym">Eruca sativa</name>
    <dbReference type="NCBI Taxonomy" id="29727"/>
    <lineage>
        <taxon>Eukaryota</taxon>
        <taxon>Viridiplantae</taxon>
        <taxon>Streptophyta</taxon>
        <taxon>Embryophyta</taxon>
        <taxon>Tracheophyta</taxon>
        <taxon>Spermatophyta</taxon>
        <taxon>Magnoliopsida</taxon>
        <taxon>eudicotyledons</taxon>
        <taxon>Gunneridae</taxon>
        <taxon>Pentapetalae</taxon>
        <taxon>rosids</taxon>
        <taxon>malvids</taxon>
        <taxon>Brassicales</taxon>
        <taxon>Brassicaceae</taxon>
        <taxon>Brassiceae</taxon>
        <taxon>Eruca</taxon>
    </lineage>
</organism>
<sequence>MDNKEIPRQNNHTTSAYFMVKRKRGRPRKHHKPDDSNNHSPPGFSRSQHQSLQIDAMVGQHVTGVIEAAFDDGFLLSVKVGDSDTMLRGVVFKPGHFHPVSTDNDVAPHVPMIRRDNHLVDLHGSEAQGGRKSSLHEKNVGLEHWFRSTTVICRPRPSLK</sequence>
<dbReference type="AlphaFoldDB" id="A0ABC8KXS6"/>
<keyword evidence="3" id="KW-1185">Reference proteome</keyword>
<dbReference type="PANTHER" id="PTHR34682:SF15">
    <property type="entry name" value="AT HOOK MOTIF-CONTAINING PROTEIN"/>
    <property type="match status" value="1"/>
</dbReference>
<gene>
    <name evidence="2" type="ORF">ERUC_LOCUS29193</name>
</gene>
<accession>A0ABC8KXS6</accession>
<dbReference type="InterPro" id="IPR045881">
    <property type="entry name" value="MNM1-like"/>
</dbReference>
<reference evidence="2 3" key="1">
    <citation type="submission" date="2022-03" db="EMBL/GenBank/DDBJ databases">
        <authorList>
            <person name="Macdonald S."/>
            <person name="Ahmed S."/>
            <person name="Newling K."/>
        </authorList>
    </citation>
    <scope>NUCLEOTIDE SEQUENCE [LARGE SCALE GENOMIC DNA]</scope>
</reference>
<evidence type="ECO:0000256" key="1">
    <source>
        <dbReference type="SAM" id="MobiDB-lite"/>
    </source>
</evidence>
<evidence type="ECO:0000313" key="2">
    <source>
        <dbReference type="EMBL" id="CAH8363437.1"/>
    </source>
</evidence>
<feature type="compositionally biased region" description="Basic residues" evidence="1">
    <location>
        <begin position="20"/>
        <end position="31"/>
    </location>
</feature>